<dbReference type="GO" id="GO:0006412">
    <property type="term" value="P:translation"/>
    <property type="evidence" value="ECO:0007669"/>
    <property type="project" value="UniProtKB-UniRule"/>
</dbReference>
<name>U1NAA6_9EURY</name>
<dbReference type="STRING" id="1238424.J07HQW1_03582"/>
<evidence type="ECO:0000313" key="6">
    <source>
        <dbReference type="EMBL" id="ERG93518.1"/>
    </source>
</evidence>
<dbReference type="EMBL" id="KE356560">
    <property type="protein sequence ID" value="ERG93518.1"/>
    <property type="molecule type" value="Genomic_DNA"/>
</dbReference>
<keyword evidence="3" id="KW-0694">RNA-binding</keyword>
<dbReference type="InterPro" id="IPR028877">
    <property type="entry name" value="Ribosomal_eL20"/>
</dbReference>
<evidence type="ECO:0000256" key="2">
    <source>
        <dbReference type="ARBA" id="ARBA00023274"/>
    </source>
</evidence>
<keyword evidence="2 3" id="KW-0687">Ribonucleoprotein</keyword>
<sequence length="79" mass="8547">MVQFAVSGQFRSRDGFNEFTTDVEAPNKNVARERVYANIGSQHGLKRTQIKIDSVRSLSDNADTGANADADADESEVAG</sequence>
<accession>U1NAA6</accession>
<protein>
    <recommendedName>
        <fullName evidence="3">Large ribosomal subunit protein eL20</fullName>
    </recommendedName>
</protein>
<proteinExistence type="inferred from homology"/>
<feature type="compositionally biased region" description="Low complexity" evidence="4">
    <location>
        <begin position="60"/>
        <end position="69"/>
    </location>
</feature>
<dbReference type="GO" id="GO:0003735">
    <property type="term" value="F:structural constituent of ribosome"/>
    <property type="evidence" value="ECO:0007669"/>
    <property type="project" value="InterPro"/>
</dbReference>
<dbReference type="GO" id="GO:1990904">
    <property type="term" value="C:ribonucleoprotein complex"/>
    <property type="evidence" value="ECO:0007669"/>
    <property type="project" value="UniProtKB-KW"/>
</dbReference>
<dbReference type="SUPFAM" id="SSF160374">
    <property type="entry name" value="RplX-like"/>
    <property type="match status" value="1"/>
</dbReference>
<feature type="region of interest" description="Disordered" evidence="4">
    <location>
        <begin position="59"/>
        <end position="79"/>
    </location>
</feature>
<dbReference type="InterPro" id="IPR023573">
    <property type="entry name" value="Ribosomal_eL20_dom"/>
</dbReference>
<feature type="domain" description="Large ribosomal subunit protein eL20" evidence="5">
    <location>
        <begin position="1"/>
        <end position="56"/>
    </location>
</feature>
<evidence type="ECO:0000256" key="3">
    <source>
        <dbReference type="HAMAP-Rule" id="MF_00273"/>
    </source>
</evidence>
<evidence type="ECO:0000256" key="4">
    <source>
        <dbReference type="SAM" id="MobiDB-lite"/>
    </source>
</evidence>
<dbReference type="Gene3D" id="3.10.20.10">
    <property type="match status" value="1"/>
</dbReference>
<comment type="subunit">
    <text evidence="3">Part of the 50S ribosomal subunit. Binds 23S rRNA.</text>
</comment>
<dbReference type="HOGENOM" id="CLU_177460_1_0_2"/>
<gene>
    <name evidence="3" type="primary">rpl18a</name>
    <name evidence="3" type="synonym">rpl20e</name>
    <name evidence="3" type="synonym">rplX</name>
    <name evidence="6" type="ORF">J07HQW1_03582</name>
</gene>
<dbReference type="HAMAP" id="MF_00273">
    <property type="entry name" value="Ribosomal_eL20"/>
    <property type="match status" value="1"/>
</dbReference>
<feature type="compositionally biased region" description="Acidic residues" evidence="4">
    <location>
        <begin position="70"/>
        <end position="79"/>
    </location>
</feature>
<dbReference type="AlphaFoldDB" id="U1NAA6"/>
<dbReference type="Pfam" id="PF01775">
    <property type="entry name" value="Ribosomal_L18A"/>
    <property type="match status" value="1"/>
</dbReference>
<dbReference type="GO" id="GO:0005840">
    <property type="term" value="C:ribosome"/>
    <property type="evidence" value="ECO:0007669"/>
    <property type="project" value="UniProtKB-KW"/>
</dbReference>
<evidence type="ECO:0000259" key="5">
    <source>
        <dbReference type="Pfam" id="PF01775"/>
    </source>
</evidence>
<organism evidence="6 7">
    <name type="scientific">Haloquadratum walsbyi J07HQW1</name>
    <dbReference type="NCBI Taxonomy" id="1238424"/>
    <lineage>
        <taxon>Archaea</taxon>
        <taxon>Methanobacteriati</taxon>
        <taxon>Methanobacteriota</taxon>
        <taxon>Stenosarchaea group</taxon>
        <taxon>Halobacteria</taxon>
        <taxon>Halobacteriales</taxon>
        <taxon>Haloferacaceae</taxon>
        <taxon>Haloquadratum</taxon>
    </lineage>
</organism>
<keyword evidence="1 3" id="KW-0689">Ribosomal protein</keyword>
<evidence type="ECO:0000313" key="7">
    <source>
        <dbReference type="Proteomes" id="UP000030649"/>
    </source>
</evidence>
<dbReference type="GO" id="GO:0070180">
    <property type="term" value="F:large ribosomal subunit rRNA binding"/>
    <property type="evidence" value="ECO:0007669"/>
    <property type="project" value="UniProtKB-UniRule"/>
</dbReference>
<comment type="similarity">
    <text evidence="3">Belongs to the eukaryotic ribosomal protein eL20 family.</text>
</comment>
<dbReference type="NCBIfam" id="NF001981">
    <property type="entry name" value="PRK00773.1-1"/>
    <property type="match status" value="1"/>
</dbReference>
<keyword evidence="3" id="KW-0699">rRNA-binding</keyword>
<reference evidence="6 7" key="1">
    <citation type="journal article" date="2013" name="PLoS ONE">
        <title>Assembly-driven community genomics of a hypersaline microbial ecosystem.</title>
        <authorList>
            <person name="Podell S."/>
            <person name="Ugalde J.A."/>
            <person name="Narasingarao P."/>
            <person name="Banfield J.F."/>
            <person name="Heidelberg K.B."/>
            <person name="Allen E.E."/>
        </authorList>
    </citation>
    <scope>NUCLEOTIDE SEQUENCE [LARGE SCALE GENOMIC DNA]</scope>
    <source>
        <strain evidence="7">J07HQW1</strain>
    </source>
</reference>
<evidence type="ECO:0000256" key="1">
    <source>
        <dbReference type="ARBA" id="ARBA00022980"/>
    </source>
</evidence>
<dbReference type="Proteomes" id="UP000030649">
    <property type="component" value="Unassembled WGS sequence"/>
</dbReference>